<accession>A0A9D1D6D2</accession>
<comment type="similarity">
    <text evidence="2">Belongs to the glycosyltransferase 28 family.</text>
</comment>
<reference evidence="7" key="1">
    <citation type="submission" date="2020-10" db="EMBL/GenBank/DDBJ databases">
        <authorList>
            <person name="Gilroy R."/>
        </authorList>
    </citation>
    <scope>NUCLEOTIDE SEQUENCE</scope>
    <source>
        <strain evidence="7">ChiHjej9B8-7071</strain>
    </source>
</reference>
<dbReference type="InterPro" id="IPR007235">
    <property type="entry name" value="Glyco_trans_28_C"/>
</dbReference>
<dbReference type="GO" id="GO:0009247">
    <property type="term" value="P:glycolipid biosynthetic process"/>
    <property type="evidence" value="ECO:0007669"/>
    <property type="project" value="InterPro"/>
</dbReference>
<evidence type="ECO:0000313" key="7">
    <source>
        <dbReference type="EMBL" id="HIR08862.1"/>
    </source>
</evidence>
<protein>
    <submittedName>
        <fullName evidence="7">Uncharacterized protein</fullName>
    </submittedName>
</protein>
<keyword evidence="4" id="KW-0808">Transferase</keyword>
<dbReference type="PANTHER" id="PTHR43025:SF3">
    <property type="entry name" value="MONOGALACTOSYLDIACYLGLYCEROL SYNTHASE 1, CHLOROPLASTIC"/>
    <property type="match status" value="1"/>
</dbReference>
<dbReference type="Pfam" id="PF04101">
    <property type="entry name" value="Glyco_tran_28_C"/>
    <property type="match status" value="1"/>
</dbReference>
<dbReference type="Gene3D" id="3.40.50.2000">
    <property type="entry name" value="Glycogen Phosphorylase B"/>
    <property type="match status" value="1"/>
</dbReference>
<evidence type="ECO:0000256" key="1">
    <source>
        <dbReference type="ARBA" id="ARBA00004370"/>
    </source>
</evidence>
<evidence type="ECO:0000259" key="6">
    <source>
        <dbReference type="Pfam" id="PF06925"/>
    </source>
</evidence>
<sequence>MQILILTCNTGGGHNATAAALEEQFTAHGHGCTVLDCLEFLPPAKARLISEGHVLLYRKAPKLFGLGYKFEENHVPRYLRAQCESCAGEFSEAVKRMGCDAVICVHVFPAIMMTAAVRQFGLTLPGYFVATDYTCSPGVSLADMDLYFIPHPLLADEFIRCGIPADRLVPTGIPVRSCFLTRVPQPQARRALGLPETGRVILLVCGSMGAGPMEELTQALSQILTRDDRLVVVCGTNKKLRDRIVRSCAGRNLRVLGFTKRMDEYMDAADLILTKGGGLTTTEVVNKHRPMLLINVIPGLEERNIRFMVSQGYAKTADNPEALALLAGTLLRDTATLAKWQETLARDFSGSAAAEIYGEICQDLGVDA</sequence>
<dbReference type="GO" id="GO:0016758">
    <property type="term" value="F:hexosyltransferase activity"/>
    <property type="evidence" value="ECO:0007669"/>
    <property type="project" value="InterPro"/>
</dbReference>
<dbReference type="PANTHER" id="PTHR43025">
    <property type="entry name" value="MONOGALACTOSYLDIACYLGLYCEROL SYNTHASE"/>
    <property type="match status" value="1"/>
</dbReference>
<evidence type="ECO:0000256" key="4">
    <source>
        <dbReference type="ARBA" id="ARBA00022679"/>
    </source>
</evidence>
<evidence type="ECO:0000259" key="5">
    <source>
        <dbReference type="Pfam" id="PF04101"/>
    </source>
</evidence>
<reference evidence="7" key="2">
    <citation type="journal article" date="2021" name="PeerJ">
        <title>Extensive microbial diversity within the chicken gut microbiome revealed by metagenomics and culture.</title>
        <authorList>
            <person name="Gilroy R."/>
            <person name="Ravi A."/>
            <person name="Getino M."/>
            <person name="Pursley I."/>
            <person name="Horton D.L."/>
            <person name="Alikhan N.F."/>
            <person name="Baker D."/>
            <person name="Gharbi K."/>
            <person name="Hall N."/>
            <person name="Watson M."/>
            <person name="Adriaenssens E.M."/>
            <person name="Foster-Nyarko E."/>
            <person name="Jarju S."/>
            <person name="Secka A."/>
            <person name="Antonio M."/>
            <person name="Oren A."/>
            <person name="Chaudhuri R.R."/>
            <person name="La Ragione R."/>
            <person name="Hildebrand F."/>
            <person name="Pallen M.J."/>
        </authorList>
    </citation>
    <scope>NUCLEOTIDE SEQUENCE</scope>
    <source>
        <strain evidence="7">ChiHjej9B8-7071</strain>
    </source>
</reference>
<gene>
    <name evidence="7" type="ORF">IAA70_00495</name>
</gene>
<proteinExistence type="inferred from homology"/>
<dbReference type="AlphaFoldDB" id="A0A9D1D6D2"/>
<comment type="caution">
    <text evidence="7">The sequence shown here is derived from an EMBL/GenBank/DDBJ whole genome shotgun (WGS) entry which is preliminary data.</text>
</comment>
<name>A0A9D1D6D2_9FIRM</name>
<comment type="subcellular location">
    <subcellularLocation>
        <location evidence="1">Membrane</location>
    </subcellularLocation>
</comment>
<dbReference type="InterPro" id="IPR050519">
    <property type="entry name" value="Glycosyltransf_28_UgtP"/>
</dbReference>
<keyword evidence="3" id="KW-0328">Glycosyltransferase</keyword>
<feature type="domain" description="Diacylglycerol glucosyltransferase N-terminal" evidence="6">
    <location>
        <begin position="14"/>
        <end position="175"/>
    </location>
</feature>
<dbReference type="GO" id="GO:0016020">
    <property type="term" value="C:membrane"/>
    <property type="evidence" value="ECO:0007669"/>
    <property type="project" value="UniProtKB-SubCell"/>
</dbReference>
<dbReference type="InterPro" id="IPR009695">
    <property type="entry name" value="Diacylglyc_glucosyltr_N"/>
</dbReference>
<organism evidence="7 8">
    <name type="scientific">Candidatus Avoscillospira stercoripullorum</name>
    <dbReference type="NCBI Taxonomy" id="2840709"/>
    <lineage>
        <taxon>Bacteria</taxon>
        <taxon>Bacillati</taxon>
        <taxon>Bacillota</taxon>
        <taxon>Clostridia</taxon>
        <taxon>Eubacteriales</taxon>
        <taxon>Oscillospiraceae</taxon>
        <taxon>Oscillospiraceae incertae sedis</taxon>
        <taxon>Candidatus Avoscillospira</taxon>
    </lineage>
</organism>
<dbReference type="EMBL" id="DVGD01000012">
    <property type="protein sequence ID" value="HIR08862.1"/>
    <property type="molecule type" value="Genomic_DNA"/>
</dbReference>
<dbReference type="SUPFAM" id="SSF53756">
    <property type="entry name" value="UDP-Glycosyltransferase/glycogen phosphorylase"/>
    <property type="match status" value="1"/>
</dbReference>
<dbReference type="Proteomes" id="UP000824258">
    <property type="component" value="Unassembled WGS sequence"/>
</dbReference>
<dbReference type="Pfam" id="PF06925">
    <property type="entry name" value="MGDG_synth"/>
    <property type="match status" value="1"/>
</dbReference>
<evidence type="ECO:0000256" key="2">
    <source>
        <dbReference type="ARBA" id="ARBA00006962"/>
    </source>
</evidence>
<evidence type="ECO:0000313" key="8">
    <source>
        <dbReference type="Proteomes" id="UP000824258"/>
    </source>
</evidence>
<evidence type="ECO:0000256" key="3">
    <source>
        <dbReference type="ARBA" id="ARBA00022676"/>
    </source>
</evidence>
<feature type="domain" description="Glycosyl transferase family 28 C-terminal" evidence="5">
    <location>
        <begin position="200"/>
        <end position="319"/>
    </location>
</feature>